<dbReference type="InParanoid" id="A0A0G4EIY2"/>
<sequence>MSAQPATETRPSSSAAATVAPGGRGGLRDELLLLLKQSSGLALEEGVDLAVFEEVLAELDDPNMPPVKTDTSEPALPPSLSRLLEPSPSPPAAPSRPFTDPREQQISSLKSEIALRKRQIFDRYFRNIKVKQRQEVATGAGGLREVSRPSAVAPNVSSLPVEALSGFSRYPEVVESLQKDYAQLTTLQQRLRKLQTQMHDLNIQPTAPSPPHTPVSSSSSSSSSEEAWRMVQPLGDGAAATKTASDAQVSGGRDARSRKRAYVRRALLQFTKEQRDIIRELIQQTQQLDEVAPPHLLTWLRERESRNQPTDLQYWPQKVRVEARDFGLKLQLWSCQRFFPKRLQFLLASGCTFAAVYNGIRFLMAVPGTQAYDAKLQQTVTPLLLAVLLWEWYLDFTASIVNPNQDQVVEIDPMKQRGTESR</sequence>
<feature type="region of interest" description="Disordered" evidence="1">
    <location>
        <begin position="202"/>
        <end position="229"/>
    </location>
</feature>
<dbReference type="EMBL" id="CDMY01000240">
    <property type="protein sequence ID" value="CEL95864.1"/>
    <property type="molecule type" value="Genomic_DNA"/>
</dbReference>
<evidence type="ECO:0000256" key="1">
    <source>
        <dbReference type="SAM" id="MobiDB-lite"/>
    </source>
</evidence>
<dbReference type="VEuPathDB" id="CryptoDB:Vbra_1130"/>
<dbReference type="Proteomes" id="UP000041254">
    <property type="component" value="Unassembled WGS sequence"/>
</dbReference>
<gene>
    <name evidence="2" type="ORF">Vbra_1130</name>
</gene>
<feature type="region of interest" description="Disordered" evidence="1">
    <location>
        <begin position="59"/>
        <end position="105"/>
    </location>
</feature>
<feature type="region of interest" description="Disordered" evidence="1">
    <location>
        <begin position="237"/>
        <end position="256"/>
    </location>
</feature>
<feature type="compositionally biased region" description="Polar residues" evidence="1">
    <location>
        <begin position="1"/>
        <end position="16"/>
    </location>
</feature>
<proteinExistence type="predicted"/>
<feature type="region of interest" description="Disordered" evidence="1">
    <location>
        <begin position="1"/>
        <end position="24"/>
    </location>
</feature>
<keyword evidence="3" id="KW-1185">Reference proteome</keyword>
<organism evidence="2 3">
    <name type="scientific">Vitrella brassicaformis (strain CCMP3155)</name>
    <dbReference type="NCBI Taxonomy" id="1169540"/>
    <lineage>
        <taxon>Eukaryota</taxon>
        <taxon>Sar</taxon>
        <taxon>Alveolata</taxon>
        <taxon>Colpodellida</taxon>
        <taxon>Vitrellaceae</taxon>
        <taxon>Vitrella</taxon>
    </lineage>
</organism>
<reference evidence="2 3" key="1">
    <citation type="submission" date="2014-11" db="EMBL/GenBank/DDBJ databases">
        <authorList>
            <person name="Zhu J."/>
            <person name="Qi W."/>
            <person name="Song R."/>
        </authorList>
    </citation>
    <scope>NUCLEOTIDE SEQUENCE [LARGE SCALE GENOMIC DNA]</scope>
</reference>
<evidence type="ECO:0000313" key="2">
    <source>
        <dbReference type="EMBL" id="CEL95864.1"/>
    </source>
</evidence>
<feature type="compositionally biased region" description="Low complexity" evidence="1">
    <location>
        <begin position="72"/>
        <end position="86"/>
    </location>
</feature>
<dbReference type="AlphaFoldDB" id="A0A0G4EIY2"/>
<evidence type="ECO:0000313" key="3">
    <source>
        <dbReference type="Proteomes" id="UP000041254"/>
    </source>
</evidence>
<accession>A0A0G4EIY2</accession>
<protein>
    <submittedName>
        <fullName evidence="2">Uncharacterized protein</fullName>
    </submittedName>
</protein>
<name>A0A0G4EIY2_VITBC</name>